<dbReference type="PANTHER" id="PTHR46289:SF17">
    <property type="entry name" value="HAT C-TERMINAL DIMERISATION DOMAIN-CONTAINING PROTEIN"/>
    <property type="match status" value="1"/>
</dbReference>
<proteinExistence type="predicted"/>
<organism evidence="1 2">
    <name type="scientific">Dryococelus australis</name>
    <dbReference type="NCBI Taxonomy" id="614101"/>
    <lineage>
        <taxon>Eukaryota</taxon>
        <taxon>Metazoa</taxon>
        <taxon>Ecdysozoa</taxon>
        <taxon>Arthropoda</taxon>
        <taxon>Hexapoda</taxon>
        <taxon>Insecta</taxon>
        <taxon>Pterygota</taxon>
        <taxon>Neoptera</taxon>
        <taxon>Polyneoptera</taxon>
        <taxon>Phasmatodea</taxon>
        <taxon>Verophasmatodea</taxon>
        <taxon>Anareolatae</taxon>
        <taxon>Phasmatidae</taxon>
        <taxon>Eurycanthinae</taxon>
        <taxon>Dryococelus</taxon>
    </lineage>
</organism>
<protein>
    <recommendedName>
        <fullName evidence="3">HAT C-terminal dimerisation domain-containing protein</fullName>
    </recommendedName>
</protein>
<gene>
    <name evidence="1" type="ORF">PR048_029610</name>
</gene>
<dbReference type="EMBL" id="JARBHB010000013">
    <property type="protein sequence ID" value="KAJ8870587.1"/>
    <property type="molecule type" value="Genomic_DNA"/>
</dbReference>
<dbReference type="PANTHER" id="PTHR46289">
    <property type="entry name" value="52 KDA REPRESSOR OF THE INHIBITOR OF THE PROTEIN KINASE-LIKE PROTEIN-RELATED"/>
    <property type="match status" value="1"/>
</dbReference>
<sequence>MKGTQVNVLENVNTLAKLFNESAKRTAIFLNYKAADDPALTKNTILKPLCPKRWTVRSKSLNIVLFHIENSLSVLDSLKSKESVANGLSAFFEKTSSLFCLEVSVIVFDITEELARNLQTSDISITSALRQTEIVMGRLTDLRTEENFTELWEKVKKHGEDLDLQPVSLPRDRKPPKRLEHNINALSPVQYSSPEQFSRQNIKVEIESHFKHPGVATYKAIENVIVKSLNGEVENIRYQVLQICEHFMGVFNVESFTRQLAILTALTAGDVLDSIKREQPQTRRLFSEVCTCLKLLLVLPATLAMAERTFSALRHLKTWLR</sequence>
<dbReference type="Proteomes" id="UP001159363">
    <property type="component" value="Chromosome 12"/>
</dbReference>
<accession>A0ABQ9GEI2</accession>
<reference evidence="1 2" key="1">
    <citation type="submission" date="2023-02" db="EMBL/GenBank/DDBJ databases">
        <title>LHISI_Scaffold_Assembly.</title>
        <authorList>
            <person name="Stuart O.P."/>
            <person name="Cleave R."/>
            <person name="Magrath M.J.L."/>
            <person name="Mikheyev A.S."/>
        </authorList>
    </citation>
    <scope>NUCLEOTIDE SEQUENCE [LARGE SCALE GENOMIC DNA]</scope>
    <source>
        <strain evidence="1">Daus_M_001</strain>
        <tissue evidence="1">Leg muscle</tissue>
    </source>
</reference>
<evidence type="ECO:0000313" key="2">
    <source>
        <dbReference type="Proteomes" id="UP001159363"/>
    </source>
</evidence>
<dbReference type="InterPro" id="IPR052958">
    <property type="entry name" value="IFN-induced_PKR_regulator"/>
</dbReference>
<name>A0ABQ9GEI2_9NEOP</name>
<evidence type="ECO:0000313" key="1">
    <source>
        <dbReference type="EMBL" id="KAJ8870587.1"/>
    </source>
</evidence>
<keyword evidence="2" id="KW-1185">Reference proteome</keyword>
<evidence type="ECO:0008006" key="3">
    <source>
        <dbReference type="Google" id="ProtNLM"/>
    </source>
</evidence>
<comment type="caution">
    <text evidence="1">The sequence shown here is derived from an EMBL/GenBank/DDBJ whole genome shotgun (WGS) entry which is preliminary data.</text>
</comment>